<keyword evidence="1" id="KW-1133">Transmembrane helix</keyword>
<feature type="transmembrane region" description="Helical" evidence="1">
    <location>
        <begin position="43"/>
        <end position="64"/>
    </location>
</feature>
<keyword evidence="1" id="KW-0812">Transmembrane</keyword>
<feature type="transmembrane region" description="Helical" evidence="1">
    <location>
        <begin position="12"/>
        <end position="31"/>
    </location>
</feature>
<protein>
    <submittedName>
        <fullName evidence="2">Uncharacterized protein</fullName>
    </submittedName>
</protein>
<reference evidence="2 3" key="1">
    <citation type="journal article" date="2015" name="Stand. Genomic Sci.">
        <title>Genomic Encyclopedia of Bacterial and Archaeal Type Strains, Phase III: the genomes of soil and plant-associated and newly described type strains.</title>
        <authorList>
            <person name="Whitman W.B."/>
            <person name="Woyke T."/>
            <person name="Klenk H.P."/>
            <person name="Zhou Y."/>
            <person name="Lilburn T.G."/>
            <person name="Beck B.J."/>
            <person name="De Vos P."/>
            <person name="Vandamme P."/>
            <person name="Eisen J.A."/>
            <person name="Garrity G."/>
            <person name="Hugenholtz P."/>
            <person name="Kyrpides N.C."/>
        </authorList>
    </citation>
    <scope>NUCLEOTIDE SEQUENCE [LARGE SCALE GENOMIC DNA]</scope>
    <source>
        <strain evidence="2 3">CGMCC 1.6855</strain>
    </source>
</reference>
<name>A0A562MJK2_9SPHI</name>
<dbReference type="AlphaFoldDB" id="A0A562MJK2"/>
<comment type="caution">
    <text evidence="2">The sequence shown here is derived from an EMBL/GenBank/DDBJ whole genome shotgun (WGS) entry which is preliminary data.</text>
</comment>
<keyword evidence="1" id="KW-0472">Membrane</keyword>
<dbReference type="EMBL" id="VLKR01000011">
    <property type="protein sequence ID" value="TWI20018.1"/>
    <property type="molecule type" value="Genomic_DNA"/>
</dbReference>
<feature type="transmembrane region" description="Helical" evidence="1">
    <location>
        <begin position="76"/>
        <end position="96"/>
    </location>
</feature>
<evidence type="ECO:0000256" key="1">
    <source>
        <dbReference type="SAM" id="Phobius"/>
    </source>
</evidence>
<evidence type="ECO:0000313" key="3">
    <source>
        <dbReference type="Proteomes" id="UP000315908"/>
    </source>
</evidence>
<dbReference type="Proteomes" id="UP000315908">
    <property type="component" value="Unassembled WGS sequence"/>
</dbReference>
<dbReference type="OrthoDB" id="712664at2"/>
<feature type="transmembrane region" description="Helical" evidence="1">
    <location>
        <begin position="124"/>
        <end position="142"/>
    </location>
</feature>
<proteinExistence type="predicted"/>
<evidence type="ECO:0000313" key="2">
    <source>
        <dbReference type="EMBL" id="TWI20018.1"/>
    </source>
</evidence>
<dbReference type="RefSeq" id="WP_145328134.1">
    <property type="nucleotide sequence ID" value="NZ_VLKR01000011.1"/>
</dbReference>
<accession>A0A562MJK2</accession>
<organism evidence="2 3">
    <name type="scientific">Sphingobacterium siyangense</name>
    <dbReference type="NCBI Taxonomy" id="459529"/>
    <lineage>
        <taxon>Bacteria</taxon>
        <taxon>Pseudomonadati</taxon>
        <taxon>Bacteroidota</taxon>
        <taxon>Sphingobacteriia</taxon>
        <taxon>Sphingobacteriales</taxon>
        <taxon>Sphingobacteriaceae</taxon>
        <taxon>Sphingobacterium</taxon>
    </lineage>
</organism>
<gene>
    <name evidence="2" type="ORF">IQ31_02458</name>
</gene>
<sequence length="342" mass="40181">MEDRRTKITQFFTRRYILFFIGTGFLLLLLLKMNIQVWHRLTMRHLLALTGPYLFSFAMYWLAINLLQLSSIYLKLVILLVLGCWQYLSIDFWVYYTYSWLPAHGISFAGKLTDYHLMQFHNRIMVGNLLVLGTALIVHSVFRNCSYWLRFQLLTMELNAGRLAGRLSKHFVKEWIKIVQHNKLLHRNDTLELFRYIIAVTANRKVKVAIAEEWKQLKVMASCFTDRLMLFKGEEVLFATDWSRSIIAASMLSWFENALNYSPRGAQGQIIMEWTRVDGQLHFQMINYVSGKRSAGHTGVGNKLLQELFDAVLPGTYRIEYREQNPIFSVQLTLLQNYRKVI</sequence>